<comment type="caution">
    <text evidence="10">The sequence shown here is derived from an EMBL/GenBank/DDBJ whole genome shotgun (WGS) entry which is preliminary data.</text>
</comment>
<dbReference type="EMBL" id="PPTA01000001">
    <property type="protein sequence ID" value="TFB06884.1"/>
    <property type="molecule type" value="Genomic_DNA"/>
</dbReference>
<accession>A0ABY2HH04</accession>
<dbReference type="PROSITE" id="PS00483">
    <property type="entry name" value="DIHYDROOROTASE_2"/>
    <property type="match status" value="1"/>
</dbReference>
<evidence type="ECO:0000256" key="9">
    <source>
        <dbReference type="SAM" id="MobiDB-lite"/>
    </source>
</evidence>
<dbReference type="Pfam" id="PF03663">
    <property type="entry name" value="Glyco_hydro_76"/>
    <property type="match status" value="1"/>
</dbReference>
<dbReference type="GeneID" id="300572955"/>
<dbReference type="SUPFAM" id="SSF48208">
    <property type="entry name" value="Six-hairpin glycosidases"/>
    <property type="match status" value="1"/>
</dbReference>
<dbReference type="PROSITE" id="PS00482">
    <property type="entry name" value="DIHYDROOROTASE_1"/>
    <property type="match status" value="1"/>
</dbReference>
<evidence type="ECO:0000256" key="2">
    <source>
        <dbReference type="ARBA" id="ARBA00009699"/>
    </source>
</evidence>
<evidence type="ECO:0000256" key="3">
    <source>
        <dbReference type="ARBA" id="ARBA00012350"/>
    </source>
</evidence>
<organism evidence="10 11">
    <name type="scientific">Trichoderma ghanense</name>
    <dbReference type="NCBI Taxonomy" id="65468"/>
    <lineage>
        <taxon>Eukaryota</taxon>
        <taxon>Fungi</taxon>
        <taxon>Dikarya</taxon>
        <taxon>Ascomycota</taxon>
        <taxon>Pezizomycotina</taxon>
        <taxon>Sordariomycetes</taxon>
        <taxon>Hypocreomycetidae</taxon>
        <taxon>Hypocreales</taxon>
        <taxon>Hypocreaceae</taxon>
        <taxon>Trichoderma</taxon>
    </lineage>
</organism>
<dbReference type="InterPro" id="IPR008928">
    <property type="entry name" value="6-hairpin_glycosidase_sf"/>
</dbReference>
<keyword evidence="7" id="KW-0325">Glycoprotein</keyword>
<dbReference type="InterPro" id="IPR014480">
    <property type="entry name" value="Mannan-1_6-alpha_mannosidase"/>
</dbReference>
<dbReference type="PANTHER" id="PTHR12145:SF41">
    <property type="entry name" value="MANNAN ENDO-1,6-ALPHA-MANNOSIDASE"/>
    <property type="match status" value="1"/>
</dbReference>
<evidence type="ECO:0000256" key="6">
    <source>
        <dbReference type="ARBA" id="ARBA00022801"/>
    </source>
</evidence>
<dbReference type="Gene3D" id="1.50.10.20">
    <property type="match status" value="1"/>
</dbReference>
<dbReference type="PANTHER" id="PTHR12145">
    <property type="entry name" value="MANNAN ENDO-1,6-ALPHA-MANNOSIDASE DCW1"/>
    <property type="match status" value="1"/>
</dbReference>
<evidence type="ECO:0000313" key="11">
    <source>
        <dbReference type="Proteomes" id="UP001642720"/>
    </source>
</evidence>
<evidence type="ECO:0000256" key="4">
    <source>
        <dbReference type="ARBA" id="ARBA00022723"/>
    </source>
</evidence>
<feature type="compositionally biased region" description="Low complexity" evidence="9">
    <location>
        <begin position="402"/>
        <end position="423"/>
    </location>
</feature>
<evidence type="ECO:0000256" key="5">
    <source>
        <dbReference type="ARBA" id="ARBA00022729"/>
    </source>
</evidence>
<keyword evidence="8" id="KW-0326">Glycosidase</keyword>
<comment type="catalytic activity">
    <reaction evidence="1">
        <text>Random hydrolysis of (1-&gt;6)-alpha-D-mannosidic linkages in unbranched (1-&gt;6)-mannans.</text>
        <dbReference type="EC" id="3.2.1.101"/>
    </reaction>
</comment>
<gene>
    <name evidence="10" type="ORF">CCMA1212_001065</name>
</gene>
<dbReference type="InterPro" id="IPR032466">
    <property type="entry name" value="Metal_Hydrolase"/>
</dbReference>
<dbReference type="InterPro" id="IPR002195">
    <property type="entry name" value="Dihydroorotase_CS"/>
</dbReference>
<keyword evidence="4" id="KW-0479">Metal-binding</keyword>
<name>A0ABY2HH04_9HYPO</name>
<evidence type="ECO:0000256" key="7">
    <source>
        <dbReference type="ARBA" id="ARBA00023180"/>
    </source>
</evidence>
<evidence type="ECO:0000256" key="1">
    <source>
        <dbReference type="ARBA" id="ARBA00001452"/>
    </source>
</evidence>
<dbReference type="InterPro" id="IPR005198">
    <property type="entry name" value="Glyco_hydro_76"/>
</dbReference>
<dbReference type="SUPFAM" id="SSF51556">
    <property type="entry name" value="Metallo-dependent hydrolases"/>
    <property type="match status" value="1"/>
</dbReference>
<evidence type="ECO:0000313" key="10">
    <source>
        <dbReference type="EMBL" id="TFB06884.1"/>
    </source>
</evidence>
<reference evidence="10 11" key="1">
    <citation type="submission" date="2018-01" db="EMBL/GenBank/DDBJ databases">
        <title>Genome characterization of the sugarcane-associated fungus Trichoderma ghanense CCMA-1212 and their application in lignocelulose bioconversion.</title>
        <authorList>
            <person name="Steindorff A.S."/>
            <person name="Mendes T.D."/>
            <person name="Vilela E.S.D."/>
            <person name="Rodrigues D.S."/>
            <person name="Formighieri E.F."/>
            <person name="Melo I.S."/>
            <person name="Favaro L.C.L."/>
        </authorList>
    </citation>
    <scope>NUCLEOTIDE SEQUENCE [LARGE SCALE GENOMIC DNA]</scope>
    <source>
        <strain evidence="10 11">CCMA-1212</strain>
    </source>
</reference>
<keyword evidence="11" id="KW-1185">Reference proteome</keyword>
<dbReference type="Proteomes" id="UP001642720">
    <property type="component" value="Unassembled WGS sequence"/>
</dbReference>
<feature type="region of interest" description="Disordered" evidence="9">
    <location>
        <begin position="389"/>
        <end position="423"/>
    </location>
</feature>
<keyword evidence="6" id="KW-0378">Hydrolase</keyword>
<dbReference type="RefSeq" id="XP_073563085.1">
    <property type="nucleotide sequence ID" value="XM_073698505.1"/>
</dbReference>
<dbReference type="Gene3D" id="3.20.20.140">
    <property type="entry name" value="Metal-dependent hydrolases"/>
    <property type="match status" value="1"/>
</dbReference>
<evidence type="ECO:0000256" key="8">
    <source>
        <dbReference type="ARBA" id="ARBA00023295"/>
    </source>
</evidence>
<comment type="similarity">
    <text evidence="2">Belongs to the glycosyl hydrolase 76 family.</text>
</comment>
<proteinExistence type="inferred from homology"/>
<protein>
    <recommendedName>
        <fullName evidence="3">mannan endo-1,6-alpha-mannosidase</fullName>
        <ecNumber evidence="3">3.2.1.101</ecNumber>
    </recommendedName>
</protein>
<sequence length="794" mass="85229">MMDGASTIAYGLVRYYSGNETGQTPGILPQPYYCLTPLQQLIHTSRMQVERADSIAGWETGALFNTLIDYWAQTGDDAYNAVTKQGLLWQVGESDNFMPANQTKSEGSDDQGVWALAALSAAERGFPSPSTDQPQWLDLAKNVFDDLAARWDTKACGGGLRWQIFTFNAGYNYKNSAANGVFFDLAARLYLQTKNGTYSDWASKVFEWEQKVGLISDSYQVFDGVETEACGTVDKIQNGMNAGIFLHGSAAMYNATSSSEWKTRVDGLLKSVQSTFVKDDVLYEVACEGQGTCNVDMQSYKSFLVRGLKATTEWAPYTSQTIQPLLLSSAKAAAAACSGTTTKMFLGRPGTACGFSWLAENGQTFDGKIGVGEQLNALEAVISTISGAAHGDGEGSSGGNGTSTAAGPASKTSGTAGAVTASATHASAGTRLKTVRKLELPAAADMHVHLRQGEMMDVVVPTLERGGVDTAFVLDYQSKLRAIAPNVHFLMSLYLHPSVTPETIEKAAEAGITGVKLYPQGELPCAVPMSFTKERFLGGTTNSEHGVANVEAFYDTFASMEKHDMVLNLHGEVLEALAPEGTTLEEAFLPTLKKLHDKFPNLRIVLEHCTTAAAVEAVKACGPNVGATITAHHLYLTETEACCDPFAFCKPIPKKPTDRDALLKAVVSGNPKFFFGSDSAPHPLTSKTSAAQGKAPAGVFTQPYVTQLVLLALEEGVERGVISEDDVTQEKLEGFLSRFGRRFYKLPETSGNRIVLERKGEKILSSVKSESGEVEVGISRAGAEVFSLTWVRAA</sequence>
<dbReference type="EC" id="3.2.1.101" evidence="3"/>
<keyword evidence="5" id="KW-0732">Signal</keyword>